<dbReference type="EMBL" id="BMVU01000082">
    <property type="protein sequence ID" value="GGY12103.1"/>
    <property type="molecule type" value="Genomic_DNA"/>
</dbReference>
<gene>
    <name evidence="1" type="ORF">GCM10010358_75690</name>
</gene>
<keyword evidence="2" id="KW-1185">Reference proteome</keyword>
<protein>
    <recommendedName>
        <fullName evidence="3">Helicase</fullName>
    </recommendedName>
</protein>
<dbReference type="Proteomes" id="UP000619244">
    <property type="component" value="Unassembled WGS sequence"/>
</dbReference>
<organism evidence="1 2">
    <name type="scientific">Streptomyces minutiscleroticus</name>
    <dbReference type="NCBI Taxonomy" id="68238"/>
    <lineage>
        <taxon>Bacteria</taxon>
        <taxon>Bacillati</taxon>
        <taxon>Actinomycetota</taxon>
        <taxon>Actinomycetes</taxon>
        <taxon>Kitasatosporales</taxon>
        <taxon>Streptomycetaceae</taxon>
        <taxon>Streptomyces</taxon>
    </lineage>
</organism>
<evidence type="ECO:0000313" key="1">
    <source>
        <dbReference type="EMBL" id="GGY12103.1"/>
    </source>
</evidence>
<comment type="caution">
    <text evidence="1">The sequence shown here is derived from an EMBL/GenBank/DDBJ whole genome shotgun (WGS) entry which is preliminary data.</text>
</comment>
<dbReference type="AlphaFoldDB" id="A0A918P1G2"/>
<reference evidence="1" key="1">
    <citation type="journal article" date="2014" name="Int. J. Syst. Evol. Microbiol.">
        <title>Complete genome sequence of Corynebacterium casei LMG S-19264T (=DSM 44701T), isolated from a smear-ripened cheese.</title>
        <authorList>
            <consortium name="US DOE Joint Genome Institute (JGI-PGF)"/>
            <person name="Walter F."/>
            <person name="Albersmeier A."/>
            <person name="Kalinowski J."/>
            <person name="Ruckert C."/>
        </authorList>
    </citation>
    <scope>NUCLEOTIDE SEQUENCE</scope>
    <source>
        <strain evidence="1">JCM 4790</strain>
    </source>
</reference>
<dbReference type="RefSeq" id="WP_229919837.1">
    <property type="nucleotide sequence ID" value="NZ_BMVU01000082.1"/>
</dbReference>
<proteinExistence type="predicted"/>
<evidence type="ECO:0008006" key="3">
    <source>
        <dbReference type="Google" id="ProtNLM"/>
    </source>
</evidence>
<name>A0A918P1G2_9ACTN</name>
<reference evidence="1" key="2">
    <citation type="submission" date="2020-09" db="EMBL/GenBank/DDBJ databases">
        <authorList>
            <person name="Sun Q."/>
            <person name="Ohkuma M."/>
        </authorList>
    </citation>
    <scope>NUCLEOTIDE SEQUENCE</scope>
    <source>
        <strain evidence="1">JCM 4790</strain>
    </source>
</reference>
<accession>A0A918P1G2</accession>
<sequence length="49" mass="5510">MIRGELQIVIDGQEHQHKLGVWISNTKARRGKLTSDQRAALAELGVQWA</sequence>
<evidence type="ECO:0000313" key="2">
    <source>
        <dbReference type="Proteomes" id="UP000619244"/>
    </source>
</evidence>